<organism evidence="2 3">
    <name type="scientific">Candidatus Methylomirabilis lanthanidiphila</name>
    <dbReference type="NCBI Taxonomy" id="2211376"/>
    <lineage>
        <taxon>Bacteria</taxon>
        <taxon>Candidatus Methylomirabilota</taxon>
        <taxon>Candidatus Methylomirabilia</taxon>
        <taxon>Candidatus Methylomirabilales</taxon>
        <taxon>Candidatus Methylomirabilaceae</taxon>
        <taxon>Candidatus Methylomirabilis</taxon>
    </lineage>
</organism>
<dbReference type="AlphaFoldDB" id="A0A564ZKK7"/>
<feature type="compositionally biased region" description="Acidic residues" evidence="1">
    <location>
        <begin position="16"/>
        <end position="31"/>
    </location>
</feature>
<dbReference type="EMBL" id="CABIKM010000023">
    <property type="protein sequence ID" value="VUZ85182.1"/>
    <property type="molecule type" value="Genomic_DNA"/>
</dbReference>
<feature type="region of interest" description="Disordered" evidence="1">
    <location>
        <begin position="1"/>
        <end position="38"/>
    </location>
</feature>
<evidence type="ECO:0000313" key="2">
    <source>
        <dbReference type="EMBL" id="VUZ85182.1"/>
    </source>
</evidence>
<dbReference type="Proteomes" id="UP000334340">
    <property type="component" value="Unassembled WGS sequence"/>
</dbReference>
<evidence type="ECO:0000256" key="1">
    <source>
        <dbReference type="SAM" id="MobiDB-lite"/>
    </source>
</evidence>
<evidence type="ECO:0000313" key="3">
    <source>
        <dbReference type="Proteomes" id="UP000334340"/>
    </source>
</evidence>
<gene>
    <name evidence="2" type="ORF">MELA_01558</name>
</gene>
<reference evidence="2 3" key="1">
    <citation type="submission" date="2019-07" db="EMBL/GenBank/DDBJ databases">
        <authorList>
            <person name="Cremers G."/>
        </authorList>
    </citation>
    <scope>NUCLEOTIDE SEQUENCE [LARGE SCALE GENOMIC DNA]</scope>
</reference>
<protein>
    <submittedName>
        <fullName evidence="2">Uncharacterized protein</fullName>
    </submittedName>
</protein>
<name>A0A564ZKK7_9BACT</name>
<accession>A0A564ZKK7</accession>
<sequence>MKFLRKMFSGRQMGDQQEDQQSDEQSGEPEEGGPPQVQGVLILTRQHLNDSWGLLEQITAMQRSKGYRIAVNMISKAAATEHFDDEAFLHEKIRKEFAKLGGDNLIERTKVFPCQASGGNSGVYCIIFDRPMS</sequence>
<proteinExistence type="predicted"/>
<keyword evidence="3" id="KW-1185">Reference proteome</keyword>